<dbReference type="EMBL" id="QJNS01000057">
    <property type="protein sequence ID" value="RYO90385.1"/>
    <property type="molecule type" value="Genomic_DNA"/>
</dbReference>
<evidence type="ECO:0000313" key="3">
    <source>
        <dbReference type="Proteomes" id="UP000294003"/>
    </source>
</evidence>
<dbReference type="Proteomes" id="UP000294003">
    <property type="component" value="Unassembled WGS sequence"/>
</dbReference>
<feature type="region of interest" description="Disordered" evidence="1">
    <location>
        <begin position="1"/>
        <end position="108"/>
    </location>
</feature>
<accession>A0ABY0HDZ9</accession>
<feature type="compositionally biased region" description="Low complexity" evidence="1">
    <location>
        <begin position="75"/>
        <end position="87"/>
    </location>
</feature>
<evidence type="ECO:0000256" key="1">
    <source>
        <dbReference type="SAM" id="MobiDB-lite"/>
    </source>
</evidence>
<gene>
    <name evidence="2" type="ORF">DL762_002715</name>
</gene>
<protein>
    <submittedName>
        <fullName evidence="2">Uncharacterized protein</fullName>
    </submittedName>
</protein>
<organism evidence="2 3">
    <name type="scientific">Monosporascus cannonballus</name>
    <dbReference type="NCBI Taxonomy" id="155416"/>
    <lineage>
        <taxon>Eukaryota</taxon>
        <taxon>Fungi</taxon>
        <taxon>Dikarya</taxon>
        <taxon>Ascomycota</taxon>
        <taxon>Pezizomycotina</taxon>
        <taxon>Sordariomycetes</taxon>
        <taxon>Xylariomycetidae</taxon>
        <taxon>Xylariales</taxon>
        <taxon>Xylariales incertae sedis</taxon>
        <taxon>Monosporascus</taxon>
    </lineage>
</organism>
<proteinExistence type="predicted"/>
<evidence type="ECO:0000313" key="2">
    <source>
        <dbReference type="EMBL" id="RYO90385.1"/>
    </source>
</evidence>
<comment type="caution">
    <text evidence="2">The sequence shown here is derived from an EMBL/GenBank/DDBJ whole genome shotgun (WGS) entry which is preliminary data.</text>
</comment>
<sequence length="160" mass="17048">MRSSERVVPGDGYGDGLQEPLQELAPIGVADGATLGRAGAEVRHPAGEAPEPPGARRALAVPQKRIPVLQDDITRGPTASRSGSSRTRPPRGRRVAYARPSPYPSPQCRRRRCCTRAPSASWEAAALLGELDLIRDVEALGGVGQQQHALEWPAVQVAVH</sequence>
<reference evidence="2 3" key="1">
    <citation type="submission" date="2018-06" db="EMBL/GenBank/DDBJ databases">
        <title>Complete Genomes of Monosporascus.</title>
        <authorList>
            <person name="Robinson A.J."/>
            <person name="Natvig D.O."/>
        </authorList>
    </citation>
    <scope>NUCLEOTIDE SEQUENCE [LARGE SCALE GENOMIC DNA]</scope>
    <source>
        <strain evidence="2 3">CBS 609.92</strain>
    </source>
</reference>
<name>A0ABY0HDZ9_9PEZI</name>
<keyword evidence="3" id="KW-1185">Reference proteome</keyword>